<dbReference type="EMBL" id="JAPKFM010000022">
    <property type="protein sequence ID" value="MCX2966099.1"/>
    <property type="molecule type" value="Genomic_DNA"/>
</dbReference>
<dbReference type="RefSeq" id="WP_266063043.1">
    <property type="nucleotide sequence ID" value="NZ_JAPKFM010000022.1"/>
</dbReference>
<dbReference type="Pfam" id="PF12728">
    <property type="entry name" value="HTH_17"/>
    <property type="match status" value="1"/>
</dbReference>
<organism evidence="2 3">
    <name type="scientific">Gordonia aquimaris</name>
    <dbReference type="NCBI Taxonomy" id="2984863"/>
    <lineage>
        <taxon>Bacteria</taxon>
        <taxon>Bacillati</taxon>
        <taxon>Actinomycetota</taxon>
        <taxon>Actinomycetes</taxon>
        <taxon>Mycobacteriales</taxon>
        <taxon>Gordoniaceae</taxon>
        <taxon>Gordonia</taxon>
    </lineage>
</organism>
<proteinExistence type="predicted"/>
<keyword evidence="3" id="KW-1185">Reference proteome</keyword>
<dbReference type="Proteomes" id="UP001143347">
    <property type="component" value="Unassembled WGS sequence"/>
</dbReference>
<accession>A0A9X3D6N5</accession>
<feature type="domain" description="Helix-turn-helix" evidence="1">
    <location>
        <begin position="33"/>
        <end position="74"/>
    </location>
</feature>
<protein>
    <submittedName>
        <fullName evidence="2">Helix-turn-helix domain-containing protein</fullName>
    </submittedName>
</protein>
<evidence type="ECO:0000259" key="1">
    <source>
        <dbReference type="Pfam" id="PF12728"/>
    </source>
</evidence>
<evidence type="ECO:0000313" key="2">
    <source>
        <dbReference type="EMBL" id="MCX2966099.1"/>
    </source>
</evidence>
<dbReference type="AlphaFoldDB" id="A0A9X3D6N5"/>
<dbReference type="InterPro" id="IPR041657">
    <property type="entry name" value="HTH_17"/>
</dbReference>
<sequence length="125" mass="13742">MSASVEPTVAVADTDTRITPPDDPFRWLWLSEAAAEHYGARSTLRRHIAEGRLATAQKIGRSWRVRKYDLDSLIVERAAEPSCEDVEAAVARIVASAPPLTDAQIRTLSAAFVDQLKQRQTVGAK</sequence>
<evidence type="ECO:0000313" key="3">
    <source>
        <dbReference type="Proteomes" id="UP001143347"/>
    </source>
</evidence>
<gene>
    <name evidence="2" type="ORF">OSB52_18605</name>
</gene>
<reference evidence="2" key="1">
    <citation type="submission" date="2022-10" db="EMBL/GenBank/DDBJ databases">
        <title>WGS of marine actinomycetes from Thailand.</title>
        <authorList>
            <person name="Thawai C."/>
        </authorList>
    </citation>
    <scope>NUCLEOTIDE SEQUENCE</scope>
    <source>
        <strain evidence="2">SW21</strain>
    </source>
</reference>
<comment type="caution">
    <text evidence="2">The sequence shown here is derived from an EMBL/GenBank/DDBJ whole genome shotgun (WGS) entry which is preliminary data.</text>
</comment>
<name>A0A9X3D6N5_9ACTN</name>